<dbReference type="OrthoDB" id="9807356at2"/>
<dbReference type="AlphaFoldDB" id="A0A160KRM2"/>
<dbReference type="PANTHER" id="PTHR30160:SF1">
    <property type="entry name" value="LIPOPOLYSACCHARIDE 1,2-N-ACETYLGLUCOSAMINETRANSFERASE-RELATED"/>
    <property type="match status" value="1"/>
</dbReference>
<sequence length="360" mass="38008">MVAIAPLREPFAGVERIAVLRGGGLGDLLFALPAVDALAAAYPGAEITLLGTPAHRVLLSGVESPIAEVEILPIAQGVRDGEGEDPRVVEDFTDRMRARRFDLAVQLHGGGRYSNPFLQRLGARHTVGSRTPDAEELERTIPYVYYQHEMLRALEIVGLAGAAATRLEPALAVDPERRDRLAAALPSGGPLVLIHPGATDVRRRWPAASFAAVATELLADGARVLVVGDDSDVPAADEIVAGAPGAVSWAGIVDLPDLAPLLSLADLVLGNDSGPRHLAAAVGAPTVGVFWVGNAINAAPLGRQRHRVQLSWTTRCPVCGVDVTQVGWTAPRCEHDVTFVDDVRVATVLEDVRAVLASTR</sequence>
<reference evidence="3 4" key="1">
    <citation type="submission" date="2016-05" db="EMBL/GenBank/DDBJ databases">
        <title>Complete genome sequence of Rathayibacter tritici NCPPB 1953.</title>
        <authorList>
            <person name="Park J."/>
            <person name="Lee H.-H."/>
            <person name="Lee S.-W."/>
            <person name="Seo Y.-S."/>
        </authorList>
    </citation>
    <scope>NUCLEOTIDE SEQUENCE [LARGE SCALE GENOMIC DNA]</scope>
    <source>
        <strain evidence="3 4">NCPPB 1953</strain>
    </source>
</reference>
<dbReference type="CDD" id="cd03789">
    <property type="entry name" value="GT9_LPS_heptosyltransferase"/>
    <property type="match status" value="1"/>
</dbReference>
<gene>
    <name evidence="3" type="ORF">A6122_0940</name>
</gene>
<keyword evidence="1" id="KW-0328">Glycosyltransferase</keyword>
<proteinExistence type="predicted"/>
<keyword evidence="4" id="KW-1185">Reference proteome</keyword>
<dbReference type="GO" id="GO:0008713">
    <property type="term" value="F:ADP-heptose-lipopolysaccharide heptosyltransferase activity"/>
    <property type="evidence" value="ECO:0007669"/>
    <property type="project" value="TreeGrafter"/>
</dbReference>
<dbReference type="InterPro" id="IPR051199">
    <property type="entry name" value="LPS_LOS_Heptosyltrfase"/>
</dbReference>
<dbReference type="PANTHER" id="PTHR30160">
    <property type="entry name" value="TETRAACYLDISACCHARIDE 4'-KINASE-RELATED"/>
    <property type="match status" value="1"/>
</dbReference>
<protein>
    <submittedName>
        <fullName evidence="3">Glycosyl transferase</fullName>
    </submittedName>
</protein>
<dbReference type="EMBL" id="CP015515">
    <property type="protein sequence ID" value="AND16093.1"/>
    <property type="molecule type" value="Genomic_DNA"/>
</dbReference>
<dbReference type="Gene3D" id="3.40.50.2000">
    <property type="entry name" value="Glycogen Phosphorylase B"/>
    <property type="match status" value="2"/>
</dbReference>
<dbReference type="STRING" id="33888.A6122_0940"/>
<dbReference type="GO" id="GO:0009244">
    <property type="term" value="P:lipopolysaccharide core region biosynthetic process"/>
    <property type="evidence" value="ECO:0007669"/>
    <property type="project" value="TreeGrafter"/>
</dbReference>
<keyword evidence="2 3" id="KW-0808">Transferase</keyword>
<dbReference type="KEGG" id="rtn:A6122_0940"/>
<name>A0A160KRM2_9MICO</name>
<dbReference type="SUPFAM" id="SSF53756">
    <property type="entry name" value="UDP-Glycosyltransferase/glycogen phosphorylase"/>
    <property type="match status" value="1"/>
</dbReference>
<evidence type="ECO:0000256" key="1">
    <source>
        <dbReference type="ARBA" id="ARBA00022676"/>
    </source>
</evidence>
<dbReference type="InterPro" id="IPR002201">
    <property type="entry name" value="Glyco_trans_9"/>
</dbReference>
<organism evidence="3 4">
    <name type="scientific">Rathayibacter tritici</name>
    <dbReference type="NCBI Taxonomy" id="33888"/>
    <lineage>
        <taxon>Bacteria</taxon>
        <taxon>Bacillati</taxon>
        <taxon>Actinomycetota</taxon>
        <taxon>Actinomycetes</taxon>
        <taxon>Micrococcales</taxon>
        <taxon>Microbacteriaceae</taxon>
        <taxon>Rathayibacter</taxon>
    </lineage>
</organism>
<evidence type="ECO:0000256" key="2">
    <source>
        <dbReference type="ARBA" id="ARBA00022679"/>
    </source>
</evidence>
<dbReference type="Proteomes" id="UP000077071">
    <property type="component" value="Chromosome"/>
</dbReference>
<dbReference type="RefSeq" id="WP_068252239.1">
    <property type="nucleotide sequence ID" value="NZ_CP015515.1"/>
</dbReference>
<evidence type="ECO:0000313" key="4">
    <source>
        <dbReference type="Proteomes" id="UP000077071"/>
    </source>
</evidence>
<accession>A0A160KRM2</accession>
<dbReference type="PATRIC" id="fig|33888.3.peg.1040"/>
<dbReference type="GO" id="GO:0005829">
    <property type="term" value="C:cytosol"/>
    <property type="evidence" value="ECO:0007669"/>
    <property type="project" value="TreeGrafter"/>
</dbReference>
<dbReference type="Pfam" id="PF01075">
    <property type="entry name" value="Glyco_transf_9"/>
    <property type="match status" value="1"/>
</dbReference>
<evidence type="ECO:0000313" key="3">
    <source>
        <dbReference type="EMBL" id="AND16093.1"/>
    </source>
</evidence>